<dbReference type="InterPro" id="IPR002885">
    <property type="entry name" value="PPR_rpt"/>
</dbReference>
<dbReference type="InterPro" id="IPR011990">
    <property type="entry name" value="TPR-like_helical_dom_sf"/>
</dbReference>
<dbReference type="GO" id="GO:0003729">
    <property type="term" value="F:mRNA binding"/>
    <property type="evidence" value="ECO:0007669"/>
    <property type="project" value="TreeGrafter"/>
</dbReference>
<evidence type="ECO:0000256" key="2">
    <source>
        <dbReference type="PROSITE-ProRule" id="PRU00708"/>
    </source>
</evidence>
<dbReference type="Gene3D" id="1.25.40.10">
    <property type="entry name" value="Tetratricopeptide repeat domain"/>
    <property type="match status" value="5"/>
</dbReference>
<dbReference type="OMA" id="INGVCHG"/>
<dbReference type="Pfam" id="PF12854">
    <property type="entry name" value="PPR_1"/>
    <property type="match status" value="1"/>
</dbReference>
<dbReference type="AlphaFoldDB" id="A0A834ZDH2"/>
<dbReference type="EMBL" id="JABCRI010000008">
    <property type="protein sequence ID" value="KAF8401826.1"/>
    <property type="molecule type" value="Genomic_DNA"/>
</dbReference>
<feature type="repeat" description="PPR" evidence="2">
    <location>
        <begin position="286"/>
        <end position="320"/>
    </location>
</feature>
<dbReference type="PROSITE" id="PS51375">
    <property type="entry name" value="PPR"/>
    <property type="match status" value="7"/>
</dbReference>
<comment type="caution">
    <text evidence="3">The sequence shown here is derived from an EMBL/GenBank/DDBJ whole genome shotgun (WGS) entry which is preliminary data.</text>
</comment>
<dbReference type="OrthoDB" id="185373at2759"/>
<dbReference type="PANTHER" id="PTHR47932">
    <property type="entry name" value="ATPASE EXPRESSION PROTEIN 3"/>
    <property type="match status" value="1"/>
</dbReference>
<keyword evidence="4" id="KW-1185">Reference proteome</keyword>
<feature type="repeat" description="PPR" evidence="2">
    <location>
        <begin position="426"/>
        <end position="460"/>
    </location>
</feature>
<evidence type="ECO:0008006" key="5">
    <source>
        <dbReference type="Google" id="ProtNLM"/>
    </source>
</evidence>
<evidence type="ECO:0000256" key="1">
    <source>
        <dbReference type="ARBA" id="ARBA00022737"/>
    </source>
</evidence>
<dbReference type="Proteomes" id="UP000655225">
    <property type="component" value="Unassembled WGS sequence"/>
</dbReference>
<dbReference type="Pfam" id="PF01535">
    <property type="entry name" value="PPR"/>
    <property type="match status" value="3"/>
</dbReference>
<accession>A0A834ZDH2</accession>
<name>A0A834ZDH2_TETSI</name>
<reference evidence="3 4" key="1">
    <citation type="submission" date="2020-04" db="EMBL/GenBank/DDBJ databases">
        <title>Plant Genome Project.</title>
        <authorList>
            <person name="Zhang R.-G."/>
        </authorList>
    </citation>
    <scope>NUCLEOTIDE SEQUENCE [LARGE SCALE GENOMIC DNA]</scope>
    <source>
        <strain evidence="3">YNK0</strain>
        <tissue evidence="3">Leaf</tissue>
    </source>
</reference>
<feature type="repeat" description="PPR" evidence="2">
    <location>
        <begin position="190"/>
        <end position="224"/>
    </location>
</feature>
<dbReference type="Pfam" id="PF13041">
    <property type="entry name" value="PPR_2"/>
    <property type="match status" value="3"/>
</dbReference>
<keyword evidence="1" id="KW-0677">Repeat</keyword>
<proteinExistence type="predicted"/>
<feature type="repeat" description="PPR" evidence="2">
    <location>
        <begin position="251"/>
        <end position="285"/>
    </location>
</feature>
<dbReference type="PANTHER" id="PTHR47932:SF2">
    <property type="entry name" value="OS10G0484300 PROTEIN"/>
    <property type="match status" value="1"/>
</dbReference>
<gene>
    <name evidence="3" type="ORF">HHK36_012772</name>
</gene>
<organism evidence="3 4">
    <name type="scientific">Tetracentron sinense</name>
    <name type="common">Spur-leaf</name>
    <dbReference type="NCBI Taxonomy" id="13715"/>
    <lineage>
        <taxon>Eukaryota</taxon>
        <taxon>Viridiplantae</taxon>
        <taxon>Streptophyta</taxon>
        <taxon>Embryophyta</taxon>
        <taxon>Tracheophyta</taxon>
        <taxon>Spermatophyta</taxon>
        <taxon>Magnoliopsida</taxon>
        <taxon>Trochodendrales</taxon>
        <taxon>Trochodendraceae</taxon>
        <taxon>Tetracentron</taxon>
    </lineage>
</organism>
<evidence type="ECO:0000313" key="4">
    <source>
        <dbReference type="Proteomes" id="UP000655225"/>
    </source>
</evidence>
<feature type="repeat" description="PPR" evidence="2">
    <location>
        <begin position="321"/>
        <end position="355"/>
    </location>
</feature>
<dbReference type="NCBIfam" id="TIGR00756">
    <property type="entry name" value="PPR"/>
    <property type="match status" value="8"/>
</dbReference>
<evidence type="ECO:0000313" key="3">
    <source>
        <dbReference type="EMBL" id="KAF8401826.1"/>
    </source>
</evidence>
<feature type="repeat" description="PPR" evidence="2">
    <location>
        <begin position="356"/>
        <end position="390"/>
    </location>
</feature>
<protein>
    <recommendedName>
        <fullName evidence="5">Pentatricopeptide repeat-containing protein</fullName>
    </recommendedName>
</protein>
<sequence length="509" mass="57569">MMTIIPRTATSVAAASFRASHFAPPKGMLSSPLSISWVYVDSAMFHSQSYVRTQFENSVRNQCKPAGFSKLEDALGLFNRAVEMRPFPSISAFNQLLGEIAKMKHYHNVFSLYKVMNLIEISPDVATLSILINCFKGGFGFLRLRKHPETWCSGRWRKEVVSIDSMCKDRLVTEALELFLEMTGKGIPPNVVTYSCLIHGLYSSGEWKKAIRLFNEMLDRKISPDVDALCKEGMTAEAEGVLKVMIQRGEEPDTVTTLINGYCKGRMIDEAMWLFREMCSQGLMPDTITYSTLISGLFQTGRVVAAREFFNEMQARGQCPDIFTYNIMLDGLCKNQCLAEAIALLYVIQDRKLEPTIVTYGILIDGMCKAGKLKSAMELFYSLPSKGLQPNVNMYNIIINGLCKEGLLDEANEFLVKMEKNGCSPDDVTFNTILQGFLQKNQNLEAMQLLRNMFERGFWPCESIVSMLELLFTEAQDYTFLKMLQKIVPNDKKSIPVLKCRVKNFKLSQ</sequence>
<feature type="repeat" description="PPR" evidence="2">
    <location>
        <begin position="391"/>
        <end position="425"/>
    </location>
</feature>